<evidence type="ECO:0000313" key="1">
    <source>
        <dbReference type="EMBL" id="UOF02568.1"/>
    </source>
</evidence>
<dbReference type="SUPFAM" id="SSF49899">
    <property type="entry name" value="Concanavalin A-like lectins/glucanases"/>
    <property type="match status" value="1"/>
</dbReference>
<name>A0ABY4CCK3_9BACT</name>
<dbReference type="InterPro" id="IPR013320">
    <property type="entry name" value="ConA-like_dom_sf"/>
</dbReference>
<dbReference type="RefSeq" id="WP_243540226.1">
    <property type="nucleotide sequence ID" value="NZ_CP093442.1"/>
</dbReference>
<protein>
    <submittedName>
        <fullName evidence="1">LamG domain-containing protein</fullName>
    </submittedName>
</protein>
<organism evidence="1 2">
    <name type="scientific">Bdellovibrio reynosensis</name>
    <dbReference type="NCBI Taxonomy" id="2835041"/>
    <lineage>
        <taxon>Bacteria</taxon>
        <taxon>Pseudomonadati</taxon>
        <taxon>Bdellovibrionota</taxon>
        <taxon>Bdellovibrionia</taxon>
        <taxon>Bdellovibrionales</taxon>
        <taxon>Pseudobdellovibrionaceae</taxon>
        <taxon>Bdellovibrio</taxon>
    </lineage>
</organism>
<gene>
    <name evidence="1" type="ORF">MNR06_06330</name>
</gene>
<evidence type="ECO:0000313" key="2">
    <source>
        <dbReference type="Proteomes" id="UP000830116"/>
    </source>
</evidence>
<dbReference type="EMBL" id="CP093442">
    <property type="protein sequence ID" value="UOF02568.1"/>
    <property type="molecule type" value="Genomic_DNA"/>
</dbReference>
<keyword evidence="2" id="KW-1185">Reference proteome</keyword>
<reference evidence="1" key="1">
    <citation type="submission" date="2022-03" db="EMBL/GenBank/DDBJ databases">
        <title>Genome Identification and Characterization of new species Bdellovibrio reynosense LBG001 sp. nov. from a Mexico soil sample.</title>
        <authorList>
            <person name="Camilli A."/>
            <person name="Ajao Y."/>
            <person name="Guo X."/>
        </authorList>
    </citation>
    <scope>NUCLEOTIDE SEQUENCE</scope>
    <source>
        <strain evidence="1">LBG001</strain>
    </source>
</reference>
<accession>A0ABY4CCK3</accession>
<proteinExistence type="predicted"/>
<dbReference type="Pfam" id="PF13385">
    <property type="entry name" value="Laminin_G_3"/>
    <property type="match status" value="1"/>
</dbReference>
<dbReference type="Proteomes" id="UP000830116">
    <property type="component" value="Chromosome"/>
</dbReference>
<sequence>MSQQNVFLLTTKTFIGALVFAVGLQAQSSQQSDRLSNYNKSVLADNPVMFLNMGSPRLGIEQDLSGNGNAGRYFPSVSRPRTVRMPNGEYAADFNGLDQYLEIRSAANLSVPTTGILTLEAWIRPRTLEFPKVEGSGYVYWMGKGMPNEHEYAMRMYSYTNAENRPNRISGYAFNLTGGLGSGAYFQDAVKVDQWLHVTLVINTKATSATYPTGYVKIYKNKRLRQTQGLHQFDVIPGAGSAPLRIATRSLNSFFLGAIGKVAVYDYELKPAQIVKHQDVMCKSGGCYGAFWEN</sequence>
<dbReference type="Gene3D" id="2.60.120.200">
    <property type="match status" value="1"/>
</dbReference>